<comment type="subunit">
    <text evidence="1">May associate with the eukaryotic translation initiation factor 3 (eIF-3) complex.</text>
</comment>
<keyword evidence="1" id="KW-0963">Cytoplasm</keyword>
<protein>
    <recommendedName>
        <fullName evidence="1">Clustered mitochondria protein homolog</fullName>
    </recommendedName>
    <alternativeName>
        <fullName evidence="1">Protein TIF31 homolog</fullName>
    </alternativeName>
</protein>
<organism evidence="4 5">
    <name type="scientific">[Candida] subhashii</name>
    <dbReference type="NCBI Taxonomy" id="561895"/>
    <lineage>
        <taxon>Eukaryota</taxon>
        <taxon>Fungi</taxon>
        <taxon>Dikarya</taxon>
        <taxon>Ascomycota</taxon>
        <taxon>Saccharomycotina</taxon>
        <taxon>Pichiomycetes</taxon>
        <taxon>Debaryomycetaceae</taxon>
        <taxon>Spathaspora</taxon>
    </lineage>
</organism>
<feature type="region of interest" description="Disordered" evidence="2">
    <location>
        <begin position="1258"/>
        <end position="1286"/>
    </location>
</feature>
<dbReference type="Pfam" id="PF13424">
    <property type="entry name" value="TPR_12"/>
    <property type="match status" value="1"/>
</dbReference>
<keyword evidence="1" id="KW-0694">RNA-binding</keyword>
<dbReference type="GO" id="GO:0005737">
    <property type="term" value="C:cytoplasm"/>
    <property type="evidence" value="ECO:0007669"/>
    <property type="project" value="UniProtKB-SubCell"/>
</dbReference>
<evidence type="ECO:0000256" key="1">
    <source>
        <dbReference type="HAMAP-Rule" id="MF_03013"/>
    </source>
</evidence>
<comment type="function">
    <text evidence="1">mRNA-binding protein involved in proper cytoplasmic distribution of mitochondria.</text>
</comment>
<dbReference type="CDD" id="cd15466">
    <property type="entry name" value="CLU-central"/>
    <property type="match status" value="1"/>
</dbReference>
<gene>
    <name evidence="1" type="primary">CLU1</name>
    <name evidence="1" type="synonym">TIF31</name>
    <name evidence="4" type="ORF">J8A68_005700</name>
</gene>
<dbReference type="GO" id="GO:0007005">
    <property type="term" value="P:mitochondrion organization"/>
    <property type="evidence" value="ECO:0007669"/>
    <property type="project" value="UniProtKB-UniRule"/>
</dbReference>
<comment type="caution">
    <text evidence="4">The sequence shown here is derived from an EMBL/GenBank/DDBJ whole genome shotgun (WGS) entry which is preliminary data.</text>
</comment>
<dbReference type="GO" id="GO:0003729">
    <property type="term" value="F:mRNA binding"/>
    <property type="evidence" value="ECO:0007669"/>
    <property type="project" value="TreeGrafter"/>
</dbReference>
<feature type="domain" description="Clu" evidence="3">
    <location>
        <begin position="350"/>
        <end position="599"/>
    </location>
</feature>
<dbReference type="GO" id="GO:0048312">
    <property type="term" value="P:intracellular distribution of mitochondria"/>
    <property type="evidence" value="ECO:0007669"/>
    <property type="project" value="TreeGrafter"/>
</dbReference>
<feature type="compositionally biased region" description="Polar residues" evidence="2">
    <location>
        <begin position="1277"/>
        <end position="1286"/>
    </location>
</feature>
<feature type="region of interest" description="Disordered" evidence="2">
    <location>
        <begin position="154"/>
        <end position="185"/>
    </location>
</feature>
<feature type="region of interest" description="Disordered" evidence="2">
    <location>
        <begin position="757"/>
        <end position="799"/>
    </location>
</feature>
<evidence type="ECO:0000313" key="5">
    <source>
        <dbReference type="Proteomes" id="UP000694255"/>
    </source>
</evidence>
<dbReference type="EMBL" id="JAGSYN010000274">
    <property type="protein sequence ID" value="KAG7660738.1"/>
    <property type="molecule type" value="Genomic_DNA"/>
</dbReference>
<name>A0A8J5UE05_9ASCO</name>
<reference evidence="4 5" key="1">
    <citation type="journal article" date="2021" name="DNA Res.">
        <title>Genome analysis of Candida subhashii reveals its hybrid nature and dual mitochondrial genome conformations.</title>
        <authorList>
            <person name="Mixao V."/>
            <person name="Hegedusova E."/>
            <person name="Saus E."/>
            <person name="Pryszcz L.P."/>
            <person name="Cillingova A."/>
            <person name="Nosek J."/>
            <person name="Gabaldon T."/>
        </authorList>
    </citation>
    <scope>NUCLEOTIDE SEQUENCE [LARGE SCALE GENOMIC DNA]</scope>
    <source>
        <strain evidence="4 5">CBS 10753</strain>
    </source>
</reference>
<feature type="compositionally biased region" description="Acidic residues" evidence="2">
    <location>
        <begin position="169"/>
        <end position="185"/>
    </location>
</feature>
<comment type="subcellular location">
    <subcellularLocation>
        <location evidence="1">Cytoplasm</location>
    </subcellularLocation>
</comment>
<feature type="compositionally biased region" description="Basic and acidic residues" evidence="2">
    <location>
        <begin position="154"/>
        <end position="168"/>
    </location>
</feature>
<dbReference type="PANTHER" id="PTHR12601:SF6">
    <property type="entry name" value="CLUSTERED MITOCHONDRIA PROTEIN HOMOLOG"/>
    <property type="match status" value="1"/>
</dbReference>
<evidence type="ECO:0000313" key="4">
    <source>
        <dbReference type="EMBL" id="KAG7660738.1"/>
    </source>
</evidence>
<dbReference type="InterPro" id="IPR027523">
    <property type="entry name" value="CLU_prot"/>
</dbReference>
<dbReference type="Proteomes" id="UP000694255">
    <property type="component" value="Unassembled WGS sequence"/>
</dbReference>
<keyword evidence="5" id="KW-1185">Reference proteome</keyword>
<dbReference type="InterPro" id="IPR033646">
    <property type="entry name" value="CLU-central"/>
</dbReference>
<comment type="similarity">
    <text evidence="1">Belongs to the CLU family.</text>
</comment>
<dbReference type="PROSITE" id="PS51823">
    <property type="entry name" value="CLU"/>
    <property type="match status" value="1"/>
</dbReference>
<sequence length="1313" mass="147838">MSSGEQTEEQAPVPIKELTLHVKLPSFLKAGDDLQVPSSYEESLTDLKQALSILVITRNLTNYSINVNGFDVSKSFDDLATFGQVIEELELGDISELKVEIKEKPYNLASVYEQIARFREVAGLHYIDRISHDFGASAGVSKFNNIKLDDVKVKQAKEETTEEKKEDGDEKEAEATPEELEVTPEELSEISSFAESVSMKSVSEKFTDSTVFDKVNDSVKIPIKALNISQWSPVPSYQKAKGDLLYLSLQTLEHETFNITCHFSGFFVNKSSTINFNPELKINEKGKFFKNSLLFDLVSSLSPSFTKVLQENEINLSTGSSHPETYLLANNSYLNYPWIVSADSCKNYPDLSRSQLPLIANGVDGSDYVKDWNSDIQSIRELPTTNIQERILREKLIHKAMFDFNKTATETAINIIKGNLTPMNPTEEESKQIYLKNGIFYSAGCTTVDVFENTGAEEASRYIASKDLNGVKVMNKHDIRGIYNLVTCIVDYMGKRIICQAPVPGILDSSADEEQVQEKVVYGLASDNTKILEDKSFEEPLKQVADAFHIQPHKVELSPEVKSEGELIVSKDTKGIKGTDGRKYIIDLYRTTPRDIEFIETNFDATKPDSYPHGEALVRHEAVSEWWKRKVSALFKAETEKLEKEGKLNKEGEEKPQIVLPTDQVVFNPDAFSSDFESKDDQETVRNISQFIKEHLVEEFLTEVPAQLVPFDGTQLTEMLHRAGINMRYLGYIAEQIISKKEKYVADEQELIKANEAAAEQKKVEEEAKRKEQAEKKDEDKKEDEKKEEEAAEEEEPSKATYEPIFANYNVLYRIVVQEMIARASKHVLRKLVSEIPEYLASAAVAHFHNCLLGGEINKTPEVEIEEVYRNFYPESAFAFTKLTSQDVLELVSREVFIRFRYTLPENWISTIHLPQLLREISLKFGIQWKSQNYTFTKEEFEANKEQFKVQSQVIETKTTKKKNKKTQTSVVSQKITERSSIFVADDIVNFVPLVKDSSYKSGLVEEIFASARSHIVSGDHNTGVVLLNELINIQEGIYGKVNTETAKFYTLVAQVYQELGFDSEAAVIGRKAVILCERTCGFDSHDTITAYMNAGYFEASNDQILNSLKLYKQAMNTWALTYGKDHPTLINTLTNSSELMMKIKAFSAATQFLEEALELSININGNVSQITGIIYFRLANLLISVGKFKESKDLYVIAHDIFQKLLGPDDSMTKQIAKYVSNVSVYIEYMKVKDQEAKKIASQQKAAAAAAAANAAQTKAKSPVGGKKGAVGKKNQIPQSNPEIANQSIEDILKFIEGNQPKKSGKKGSKKK</sequence>
<dbReference type="InterPro" id="IPR025697">
    <property type="entry name" value="CLU_dom"/>
</dbReference>
<evidence type="ECO:0000256" key="2">
    <source>
        <dbReference type="SAM" id="MobiDB-lite"/>
    </source>
</evidence>
<dbReference type="InterPro" id="IPR028275">
    <property type="entry name" value="CLU_N"/>
</dbReference>
<dbReference type="Pfam" id="PF15044">
    <property type="entry name" value="CLU_N"/>
    <property type="match status" value="1"/>
</dbReference>
<proteinExistence type="inferred from homology"/>
<accession>A0A8J5UE05</accession>
<feature type="compositionally biased region" description="Basic and acidic residues" evidence="2">
    <location>
        <begin position="757"/>
        <end position="789"/>
    </location>
</feature>
<dbReference type="Pfam" id="PF12807">
    <property type="entry name" value="eIF3_p135"/>
    <property type="match status" value="1"/>
</dbReference>
<evidence type="ECO:0000259" key="3">
    <source>
        <dbReference type="PROSITE" id="PS51823"/>
    </source>
</evidence>
<dbReference type="OrthoDB" id="1414216at2759"/>
<dbReference type="PANTHER" id="PTHR12601">
    <property type="entry name" value="EUKARYOTIC TRANSLATION INITIATION FACTOR 3 SUBUNIT EIF-3"/>
    <property type="match status" value="1"/>
</dbReference>
<dbReference type="HAMAP" id="MF_03013">
    <property type="entry name" value="CLU"/>
    <property type="match status" value="1"/>
</dbReference>
<dbReference type="Pfam" id="PF13236">
    <property type="entry name" value="CLU"/>
    <property type="match status" value="1"/>
</dbReference>